<dbReference type="Pfam" id="PF16344">
    <property type="entry name" value="FecR_C"/>
    <property type="match status" value="1"/>
</dbReference>
<evidence type="ECO:0000256" key="1">
    <source>
        <dbReference type="SAM" id="Phobius"/>
    </source>
</evidence>
<sequence length="367" mass="41144">MPVDSSRLRELIILQLSDGTLSEDECLELEQLLQSPEARILRAQIYERHQQVAAAVDRIDVDSSYQLYEYERHDRRSRRQRAVLMAAAGISLLIAIGAYLWSERPTNAAPPIQGMGITLADGRQIPIVGDTNLVISSDLSLPVSKRQLRFDLVKESQMPEGLNSFTTPVAMDYQVLLHDGTQVWLNSSTTIRFPFVFKGDVREIYVDGEAYIKVAKNATMPFVVHMPEGSVQVLGTTFNVNCYKHDRPAVALVEGKVRLQVQGLSTDLQPGERAVVNAGIINVDQFDPGELSWINGVYVFENANLEDVLEVLPHWYGVTVTLDSPAIAKKKFSGAIYKDRSVEEFLDLIEATAEAEYYYRGTEVHLR</sequence>
<evidence type="ECO:0000313" key="4">
    <source>
        <dbReference type="EMBL" id="UYQ94405.1"/>
    </source>
</evidence>
<keyword evidence="1" id="KW-0812">Transmembrane</keyword>
<dbReference type="Pfam" id="PF04773">
    <property type="entry name" value="FecR"/>
    <property type="match status" value="1"/>
</dbReference>
<accession>A0ABY6J4H7</accession>
<evidence type="ECO:0000259" key="2">
    <source>
        <dbReference type="Pfam" id="PF04773"/>
    </source>
</evidence>
<dbReference type="PIRSF" id="PIRSF018266">
    <property type="entry name" value="FecR"/>
    <property type="match status" value="1"/>
</dbReference>
<keyword evidence="1" id="KW-0472">Membrane</keyword>
<dbReference type="InterPro" id="IPR032508">
    <property type="entry name" value="FecR_C"/>
</dbReference>
<dbReference type="RefSeq" id="WP_264282298.1">
    <property type="nucleotide sequence ID" value="NZ_CP107006.1"/>
</dbReference>
<keyword evidence="1" id="KW-1133">Transmembrane helix</keyword>
<dbReference type="Proteomes" id="UP001162741">
    <property type="component" value="Chromosome"/>
</dbReference>
<evidence type="ECO:0000313" key="5">
    <source>
        <dbReference type="Proteomes" id="UP001162741"/>
    </source>
</evidence>
<feature type="transmembrane region" description="Helical" evidence="1">
    <location>
        <begin position="82"/>
        <end position="101"/>
    </location>
</feature>
<proteinExistence type="predicted"/>
<name>A0ABY6J4H7_9BACT</name>
<feature type="domain" description="FecR protein" evidence="2">
    <location>
        <begin position="167"/>
        <end position="258"/>
    </location>
</feature>
<gene>
    <name evidence="4" type="ORF">MKQ68_04790</name>
</gene>
<feature type="domain" description="Protein FecR C-terminal" evidence="3">
    <location>
        <begin position="298"/>
        <end position="364"/>
    </location>
</feature>
<dbReference type="Gene3D" id="3.55.50.30">
    <property type="match status" value="1"/>
</dbReference>
<dbReference type="PANTHER" id="PTHR30273:SF2">
    <property type="entry name" value="PROTEIN FECR"/>
    <property type="match status" value="1"/>
</dbReference>
<reference evidence="4" key="1">
    <citation type="submission" date="2022-10" db="EMBL/GenBank/DDBJ databases">
        <title>Chitinophaga sp. nov., isolated from soil.</title>
        <authorList>
            <person name="Jeon C.O."/>
        </authorList>
    </citation>
    <scope>NUCLEOTIDE SEQUENCE</scope>
    <source>
        <strain evidence="4">R8</strain>
    </source>
</reference>
<organism evidence="4 5">
    <name type="scientific">Chitinophaga horti</name>
    <dbReference type="NCBI Taxonomy" id="2920382"/>
    <lineage>
        <taxon>Bacteria</taxon>
        <taxon>Pseudomonadati</taxon>
        <taxon>Bacteroidota</taxon>
        <taxon>Chitinophagia</taxon>
        <taxon>Chitinophagales</taxon>
        <taxon>Chitinophagaceae</taxon>
        <taxon>Chitinophaga</taxon>
    </lineage>
</organism>
<keyword evidence="5" id="KW-1185">Reference proteome</keyword>
<protein>
    <submittedName>
        <fullName evidence="4">FecR domain-containing protein</fullName>
    </submittedName>
</protein>
<evidence type="ECO:0000259" key="3">
    <source>
        <dbReference type="Pfam" id="PF16344"/>
    </source>
</evidence>
<dbReference type="InterPro" id="IPR012373">
    <property type="entry name" value="Ferrdict_sens_TM"/>
</dbReference>
<dbReference type="PANTHER" id="PTHR30273">
    <property type="entry name" value="PERIPLASMIC SIGNAL SENSOR AND SIGMA FACTOR ACTIVATOR FECR-RELATED"/>
    <property type="match status" value="1"/>
</dbReference>
<dbReference type="EMBL" id="CP107006">
    <property type="protein sequence ID" value="UYQ94405.1"/>
    <property type="molecule type" value="Genomic_DNA"/>
</dbReference>
<dbReference type="InterPro" id="IPR006860">
    <property type="entry name" value="FecR"/>
</dbReference>
<dbReference type="Gene3D" id="2.60.120.1440">
    <property type="match status" value="1"/>
</dbReference>